<feature type="transmembrane region" description="Helical" evidence="1">
    <location>
        <begin position="12"/>
        <end position="31"/>
    </location>
</feature>
<reference evidence="2 3" key="1">
    <citation type="journal article" date="2016" name="Nat. Commun.">
        <title>Thousands of microbial genomes shed light on interconnected biogeochemical processes in an aquifer system.</title>
        <authorList>
            <person name="Anantharaman K."/>
            <person name="Brown C.T."/>
            <person name="Hug L.A."/>
            <person name="Sharon I."/>
            <person name="Castelle C.J."/>
            <person name="Probst A.J."/>
            <person name="Thomas B.C."/>
            <person name="Singh A."/>
            <person name="Wilkins M.J."/>
            <person name="Karaoz U."/>
            <person name="Brodie E.L."/>
            <person name="Williams K.H."/>
            <person name="Hubbard S.S."/>
            <person name="Banfield J.F."/>
        </authorList>
    </citation>
    <scope>NUCLEOTIDE SEQUENCE [LARGE SCALE GENOMIC DNA]</scope>
</reference>
<sequence length="68" mass="7289">MTKTQWSMLYRAAWILTGIAVLLAVGGFLLLSGKDRLWAIVPAILLMVAATTCSIAALLRAVKKSDKG</sequence>
<evidence type="ECO:0000313" key="3">
    <source>
        <dbReference type="Proteomes" id="UP000176689"/>
    </source>
</evidence>
<feature type="transmembrane region" description="Helical" evidence="1">
    <location>
        <begin position="37"/>
        <end position="59"/>
    </location>
</feature>
<proteinExistence type="predicted"/>
<dbReference type="Proteomes" id="UP000176689">
    <property type="component" value="Unassembled WGS sequence"/>
</dbReference>
<protein>
    <submittedName>
        <fullName evidence="2">Uncharacterized protein</fullName>
    </submittedName>
</protein>
<keyword evidence="1" id="KW-0472">Membrane</keyword>
<evidence type="ECO:0000313" key="2">
    <source>
        <dbReference type="EMBL" id="OGG70469.1"/>
    </source>
</evidence>
<dbReference type="AlphaFoldDB" id="A0A1F6E9W7"/>
<comment type="caution">
    <text evidence="2">The sequence shown here is derived from an EMBL/GenBank/DDBJ whole genome shotgun (WGS) entry which is preliminary data.</text>
</comment>
<gene>
    <name evidence="2" type="ORF">A3F27_03575</name>
</gene>
<dbReference type="EMBL" id="MFLP01000023">
    <property type="protein sequence ID" value="OGG70469.1"/>
    <property type="molecule type" value="Genomic_DNA"/>
</dbReference>
<name>A0A1F6E9W7_9BACT</name>
<accession>A0A1F6E9W7</accession>
<keyword evidence="1" id="KW-0812">Transmembrane</keyword>
<organism evidence="2 3">
    <name type="scientific">Candidatus Kaiserbacteria bacterium RIFCSPHIGHO2_12_FULL_53_13</name>
    <dbReference type="NCBI Taxonomy" id="1798502"/>
    <lineage>
        <taxon>Bacteria</taxon>
        <taxon>Candidatus Kaiseribacteriota</taxon>
    </lineage>
</organism>
<evidence type="ECO:0000256" key="1">
    <source>
        <dbReference type="SAM" id="Phobius"/>
    </source>
</evidence>
<keyword evidence="1" id="KW-1133">Transmembrane helix</keyword>